<accession>A0ABD0UXU0</accession>
<name>A0ABD0UXU0_DENTH</name>
<feature type="compositionally biased region" description="Basic and acidic residues" evidence="1">
    <location>
        <begin position="149"/>
        <end position="160"/>
    </location>
</feature>
<feature type="region of interest" description="Disordered" evidence="1">
    <location>
        <begin position="1"/>
        <end position="20"/>
    </location>
</feature>
<comment type="caution">
    <text evidence="2">The sequence shown here is derived from an EMBL/GenBank/DDBJ whole genome shotgun (WGS) entry which is preliminary data.</text>
</comment>
<dbReference type="AlphaFoldDB" id="A0ABD0UXU0"/>
<dbReference type="EMBL" id="JANQDX010000010">
    <property type="protein sequence ID" value="KAL0917620.1"/>
    <property type="molecule type" value="Genomic_DNA"/>
</dbReference>
<evidence type="ECO:0000256" key="1">
    <source>
        <dbReference type="SAM" id="MobiDB-lite"/>
    </source>
</evidence>
<evidence type="ECO:0000313" key="2">
    <source>
        <dbReference type="EMBL" id="KAL0917620.1"/>
    </source>
</evidence>
<evidence type="ECO:0000313" key="3">
    <source>
        <dbReference type="Proteomes" id="UP001552299"/>
    </source>
</evidence>
<feature type="region of interest" description="Disordered" evidence="1">
    <location>
        <begin position="127"/>
        <end position="161"/>
    </location>
</feature>
<organism evidence="2 3">
    <name type="scientific">Dendrobium thyrsiflorum</name>
    <name type="common">Pinecone-like raceme dendrobium</name>
    <name type="synonym">Orchid</name>
    <dbReference type="NCBI Taxonomy" id="117978"/>
    <lineage>
        <taxon>Eukaryota</taxon>
        <taxon>Viridiplantae</taxon>
        <taxon>Streptophyta</taxon>
        <taxon>Embryophyta</taxon>
        <taxon>Tracheophyta</taxon>
        <taxon>Spermatophyta</taxon>
        <taxon>Magnoliopsida</taxon>
        <taxon>Liliopsida</taxon>
        <taxon>Asparagales</taxon>
        <taxon>Orchidaceae</taxon>
        <taxon>Epidendroideae</taxon>
        <taxon>Malaxideae</taxon>
        <taxon>Dendrobiinae</taxon>
        <taxon>Dendrobium</taxon>
    </lineage>
</organism>
<dbReference type="Proteomes" id="UP001552299">
    <property type="component" value="Unassembled WGS sequence"/>
</dbReference>
<proteinExistence type="predicted"/>
<keyword evidence="3" id="KW-1185">Reference proteome</keyword>
<protein>
    <submittedName>
        <fullName evidence="2">Uncharacterized protein</fullName>
    </submittedName>
</protein>
<feature type="compositionally biased region" description="Basic and acidic residues" evidence="1">
    <location>
        <begin position="1"/>
        <end position="11"/>
    </location>
</feature>
<sequence>MPPKSRSESHIPRRGTCPLTDGFATKWHRRINGYDSGPSEPGDSPLNGITILRLWPAPTNIHPRSIRYPWTKQPMAADKDPSIKIQLANVFIEIGNAGATIQFGSLNFPAVFARTAVVPVSDINTGKPTRRLHSSGAPTRRTHLPARRPAVEEPSRRTSVFERLSQSEVPTIKRTLTGGRILVVAANTTTLPTGSPISGNNNVETSSSGGRLTRR</sequence>
<feature type="region of interest" description="Disordered" evidence="1">
    <location>
        <begin position="190"/>
        <end position="215"/>
    </location>
</feature>
<gene>
    <name evidence="2" type="ORF">M5K25_012694</name>
</gene>
<reference evidence="2 3" key="1">
    <citation type="journal article" date="2024" name="Plant Biotechnol. J.">
        <title>Dendrobium thyrsiflorum genome and its molecular insights into genes involved in important horticultural traits.</title>
        <authorList>
            <person name="Chen B."/>
            <person name="Wang J.Y."/>
            <person name="Zheng P.J."/>
            <person name="Li K.L."/>
            <person name="Liang Y.M."/>
            <person name="Chen X.F."/>
            <person name="Zhang C."/>
            <person name="Zhao X."/>
            <person name="He X."/>
            <person name="Zhang G.Q."/>
            <person name="Liu Z.J."/>
            <person name="Xu Q."/>
        </authorList>
    </citation>
    <scope>NUCLEOTIDE SEQUENCE [LARGE SCALE GENOMIC DNA]</scope>
    <source>
        <strain evidence="2">GZMU011</strain>
    </source>
</reference>